<feature type="region of interest" description="Disordered" evidence="1">
    <location>
        <begin position="250"/>
        <end position="269"/>
    </location>
</feature>
<sequence length="269" mass="30885">MLTYSLTTSFTGLMARRIPRGNRLDWFKRLKHKFLTPLGLTAQDLIEDFRFEMRSRRGKRATYTPRRFSRLDIAGSSDRVDLACEQEPMLSSRTNSVAQTATTYSPQMYMVDCPDIKIPWPSPPSTEPLEQRFIPEPTGTCRPCSVESLPRWTSSPRPDQGQSLPTNYLRSWNRYSRRLELCLTTEDPRTVPPRRTPPQIQYAELADTAPRTATRASRDLRRLPSIESSFGPTFGLNQFRSEWLRVSQFEPGSPRQLTDSSSSTCIPED</sequence>
<feature type="compositionally biased region" description="Polar residues" evidence="1">
    <location>
        <begin position="255"/>
        <end position="269"/>
    </location>
</feature>
<gene>
    <name evidence="2" type="ORF">N7492_000085</name>
</gene>
<protein>
    <submittedName>
        <fullName evidence="2">Uncharacterized protein</fullName>
    </submittedName>
</protein>
<name>A0A9W9LZ15_9EURO</name>
<proteinExistence type="predicted"/>
<dbReference type="Proteomes" id="UP001146351">
    <property type="component" value="Unassembled WGS sequence"/>
</dbReference>
<evidence type="ECO:0000313" key="2">
    <source>
        <dbReference type="EMBL" id="KAJ5182469.1"/>
    </source>
</evidence>
<reference evidence="2" key="2">
    <citation type="journal article" date="2023" name="IMA Fungus">
        <title>Comparative genomic study of the Penicillium genus elucidates a diverse pangenome and 15 lateral gene transfer events.</title>
        <authorList>
            <person name="Petersen C."/>
            <person name="Sorensen T."/>
            <person name="Nielsen M.R."/>
            <person name="Sondergaard T.E."/>
            <person name="Sorensen J.L."/>
            <person name="Fitzpatrick D.A."/>
            <person name="Frisvad J.C."/>
            <person name="Nielsen K.L."/>
        </authorList>
    </citation>
    <scope>NUCLEOTIDE SEQUENCE</scope>
    <source>
        <strain evidence="2">IBT 21917</strain>
    </source>
</reference>
<evidence type="ECO:0000256" key="1">
    <source>
        <dbReference type="SAM" id="MobiDB-lite"/>
    </source>
</evidence>
<dbReference type="AlphaFoldDB" id="A0A9W9LZ15"/>
<evidence type="ECO:0000313" key="3">
    <source>
        <dbReference type="Proteomes" id="UP001146351"/>
    </source>
</evidence>
<accession>A0A9W9LZ15</accession>
<organism evidence="2 3">
    <name type="scientific">Penicillium capsulatum</name>
    <dbReference type="NCBI Taxonomy" id="69766"/>
    <lineage>
        <taxon>Eukaryota</taxon>
        <taxon>Fungi</taxon>
        <taxon>Dikarya</taxon>
        <taxon>Ascomycota</taxon>
        <taxon>Pezizomycotina</taxon>
        <taxon>Eurotiomycetes</taxon>
        <taxon>Eurotiomycetidae</taxon>
        <taxon>Eurotiales</taxon>
        <taxon>Aspergillaceae</taxon>
        <taxon>Penicillium</taxon>
    </lineage>
</organism>
<reference evidence="2" key="1">
    <citation type="submission" date="2022-11" db="EMBL/GenBank/DDBJ databases">
        <authorList>
            <person name="Petersen C."/>
        </authorList>
    </citation>
    <scope>NUCLEOTIDE SEQUENCE</scope>
    <source>
        <strain evidence="2">IBT 21917</strain>
    </source>
</reference>
<dbReference type="EMBL" id="JAPQKO010000001">
    <property type="protein sequence ID" value="KAJ5182469.1"/>
    <property type="molecule type" value="Genomic_DNA"/>
</dbReference>
<keyword evidence="3" id="KW-1185">Reference proteome</keyword>
<comment type="caution">
    <text evidence="2">The sequence shown here is derived from an EMBL/GenBank/DDBJ whole genome shotgun (WGS) entry which is preliminary data.</text>
</comment>